<sequence>MASLHFEIRDVRVKSMESMLPEKKALGGRFRESLMSSTRTLSWMRDRIVSLHLDEREDVGAKPLSQVSAVVLLCQTIMGAGVVAIPGAMNSAGLAGGLGVLFLCYLISMLGFVLLVLLANHTGECSYAGFARKLLGGKWDVYLDVIVLMYTLGVCIGYVVLFGNFLSYLVFAFSSIEQIHQSIVHKVCMTVATLLIGMPLSCLQTLGALKVVSLLGLVGVVFSLVAVMKRYADGDLMEHGRTMELFKGSTFAESFPILALACGGHFNCPALYKEVAPAVGEPDWGATPEGHRAFRRMANVIFSASTIALMTYATIGLFAYATWHDRTQGDFTRNCDASDTWMTGVRIMMSVVVLVAYPLVMSAARRTIFQLVLSPMGVEMSQVVCVCIGVSLSVLCLGVALALPEGTAFETSMVYNGAINCTQICYIFPAVFYLRLPRAKTSPLVRVACWLLIALGIFFGIASIVVTARRG</sequence>
<dbReference type="InterPro" id="IPR013057">
    <property type="entry name" value="AA_transpt_TM"/>
</dbReference>
<evidence type="ECO:0000256" key="2">
    <source>
        <dbReference type="ARBA" id="ARBA00022692"/>
    </source>
</evidence>
<evidence type="ECO:0000256" key="5">
    <source>
        <dbReference type="SAM" id="Phobius"/>
    </source>
</evidence>
<evidence type="ECO:0000256" key="4">
    <source>
        <dbReference type="ARBA" id="ARBA00023136"/>
    </source>
</evidence>
<name>A0A7S2LUV6_9DINO</name>
<keyword evidence="4 5" id="KW-0472">Membrane</keyword>
<organism evidence="7">
    <name type="scientific">Zooxanthella nutricula</name>
    <dbReference type="NCBI Taxonomy" id="1333877"/>
    <lineage>
        <taxon>Eukaryota</taxon>
        <taxon>Sar</taxon>
        <taxon>Alveolata</taxon>
        <taxon>Dinophyceae</taxon>
        <taxon>Peridiniales</taxon>
        <taxon>Peridiniales incertae sedis</taxon>
        <taxon>Zooxanthella</taxon>
    </lineage>
</organism>
<feature type="transmembrane region" description="Helical" evidence="5">
    <location>
        <begin position="448"/>
        <end position="468"/>
    </location>
</feature>
<evidence type="ECO:0000256" key="3">
    <source>
        <dbReference type="ARBA" id="ARBA00022989"/>
    </source>
</evidence>
<keyword evidence="2 5" id="KW-0812">Transmembrane</keyword>
<comment type="subcellular location">
    <subcellularLocation>
        <location evidence="1">Membrane</location>
        <topology evidence="1">Multi-pass membrane protein</topology>
    </subcellularLocation>
</comment>
<dbReference type="AlphaFoldDB" id="A0A7S2LUV6"/>
<dbReference type="EMBL" id="HBGW01067049">
    <property type="protein sequence ID" value="CAD9615841.1"/>
    <property type="molecule type" value="Transcribed_RNA"/>
</dbReference>
<protein>
    <recommendedName>
        <fullName evidence="6">Amino acid transporter transmembrane domain-containing protein</fullName>
    </recommendedName>
</protein>
<feature type="transmembrane region" description="Helical" evidence="5">
    <location>
        <begin position="415"/>
        <end position="436"/>
    </location>
</feature>
<dbReference type="GO" id="GO:0016020">
    <property type="term" value="C:membrane"/>
    <property type="evidence" value="ECO:0007669"/>
    <property type="project" value="UniProtKB-SubCell"/>
</dbReference>
<dbReference type="Pfam" id="PF01490">
    <property type="entry name" value="Aa_trans"/>
    <property type="match status" value="1"/>
</dbReference>
<evidence type="ECO:0000256" key="1">
    <source>
        <dbReference type="ARBA" id="ARBA00004141"/>
    </source>
</evidence>
<proteinExistence type="predicted"/>
<feature type="transmembrane region" description="Helical" evidence="5">
    <location>
        <begin position="67"/>
        <end position="88"/>
    </location>
</feature>
<feature type="transmembrane region" description="Helical" evidence="5">
    <location>
        <begin position="341"/>
        <end position="360"/>
    </location>
</feature>
<feature type="transmembrane region" description="Helical" evidence="5">
    <location>
        <begin position="300"/>
        <end position="321"/>
    </location>
</feature>
<evidence type="ECO:0000259" key="6">
    <source>
        <dbReference type="Pfam" id="PF01490"/>
    </source>
</evidence>
<reference evidence="7" key="1">
    <citation type="submission" date="2021-01" db="EMBL/GenBank/DDBJ databases">
        <authorList>
            <person name="Corre E."/>
            <person name="Pelletier E."/>
            <person name="Niang G."/>
            <person name="Scheremetjew M."/>
            <person name="Finn R."/>
            <person name="Kale V."/>
            <person name="Holt S."/>
            <person name="Cochrane G."/>
            <person name="Meng A."/>
            <person name="Brown T."/>
            <person name="Cohen L."/>
        </authorList>
    </citation>
    <scope>NUCLEOTIDE SEQUENCE</scope>
    <source>
        <strain evidence="7">RCC3387</strain>
    </source>
</reference>
<accession>A0A7S2LUV6</accession>
<feature type="transmembrane region" description="Helical" evidence="5">
    <location>
        <begin position="381"/>
        <end position="403"/>
    </location>
</feature>
<feature type="transmembrane region" description="Helical" evidence="5">
    <location>
        <begin position="207"/>
        <end position="227"/>
    </location>
</feature>
<dbReference type="PANTHER" id="PTHR22950">
    <property type="entry name" value="AMINO ACID TRANSPORTER"/>
    <property type="match status" value="1"/>
</dbReference>
<keyword evidence="3 5" id="KW-1133">Transmembrane helix</keyword>
<feature type="domain" description="Amino acid transporter transmembrane" evidence="6">
    <location>
        <begin position="64"/>
        <end position="465"/>
    </location>
</feature>
<evidence type="ECO:0000313" key="7">
    <source>
        <dbReference type="EMBL" id="CAD9615841.1"/>
    </source>
</evidence>
<feature type="transmembrane region" description="Helical" evidence="5">
    <location>
        <begin position="100"/>
        <end position="121"/>
    </location>
</feature>
<gene>
    <name evidence="7" type="ORF">BRAN1462_LOCUS42763</name>
</gene>
<dbReference type="PANTHER" id="PTHR22950:SF652">
    <property type="entry name" value="TRANSMEMBRANE AMINO ACID TRANSPORTER FAMILY PROTEIN"/>
    <property type="match status" value="1"/>
</dbReference>
<feature type="transmembrane region" description="Helical" evidence="5">
    <location>
        <begin position="141"/>
        <end position="171"/>
    </location>
</feature>
<dbReference type="GO" id="GO:0015179">
    <property type="term" value="F:L-amino acid transmembrane transporter activity"/>
    <property type="evidence" value="ECO:0007669"/>
    <property type="project" value="TreeGrafter"/>
</dbReference>